<dbReference type="SUPFAM" id="SSF55804">
    <property type="entry name" value="Phoshotransferase/anion transport protein"/>
    <property type="match status" value="1"/>
</dbReference>
<dbReference type="EMBL" id="JABMKT010000023">
    <property type="protein sequence ID" value="NYV28165.1"/>
    <property type="molecule type" value="Genomic_DNA"/>
</dbReference>
<keyword evidence="3" id="KW-0963">Cytoplasm</keyword>
<keyword evidence="13" id="KW-1185">Reference proteome</keyword>
<dbReference type="RefSeq" id="WP_180136217.1">
    <property type="nucleotide sequence ID" value="NZ_JABMKT010000023.1"/>
</dbReference>
<evidence type="ECO:0000256" key="4">
    <source>
        <dbReference type="ARBA" id="ARBA00022553"/>
    </source>
</evidence>
<keyword evidence="7" id="KW-0418">Kinase</keyword>
<evidence type="ECO:0000256" key="9">
    <source>
        <dbReference type="ARBA" id="ARBA00041175"/>
    </source>
</evidence>
<comment type="subcellular location">
    <subcellularLocation>
        <location evidence="1">Cytoplasm</location>
    </subcellularLocation>
</comment>
<evidence type="ECO:0000256" key="6">
    <source>
        <dbReference type="ARBA" id="ARBA00022683"/>
    </source>
</evidence>
<dbReference type="PROSITE" id="PS51094">
    <property type="entry name" value="PTS_EIIA_TYPE_2"/>
    <property type="match status" value="1"/>
</dbReference>
<dbReference type="PANTHER" id="PTHR36203">
    <property type="entry name" value="ASCORBATE-SPECIFIC PTS SYSTEM EIIA COMPONENT"/>
    <property type="match status" value="1"/>
</dbReference>
<keyword evidence="12" id="KW-0762">Sugar transport</keyword>
<sequence length="142" mass="15976">MLFNKSNVVIRDSVENWEEAIRVAAESLVESNNIKSEYIDKMIESVNKLGFYIVLTDDIAMPHARPEDGVIETGVSFLKVNEAVEFGDTKLHLIFVLAAKDKDSHIDTIGDLLEIFQDDDKIENLKKANKLEDLIEVIKGGK</sequence>
<evidence type="ECO:0000313" key="13">
    <source>
        <dbReference type="Proteomes" id="UP000526184"/>
    </source>
</evidence>
<evidence type="ECO:0000313" key="12">
    <source>
        <dbReference type="EMBL" id="NYV28165.1"/>
    </source>
</evidence>
<dbReference type="GO" id="GO:0016301">
    <property type="term" value="F:kinase activity"/>
    <property type="evidence" value="ECO:0007669"/>
    <property type="project" value="UniProtKB-KW"/>
</dbReference>
<evidence type="ECO:0000256" key="3">
    <source>
        <dbReference type="ARBA" id="ARBA00022490"/>
    </source>
</evidence>
<protein>
    <recommendedName>
        <fullName evidence="9">Ascorbate-specific PTS system EIIA component</fullName>
    </recommendedName>
    <alternativeName>
        <fullName evidence="10">Ascorbate-specific phosphotransferase enzyme IIA component</fullName>
    </alternativeName>
</protein>
<dbReference type="GO" id="GO:0005737">
    <property type="term" value="C:cytoplasm"/>
    <property type="evidence" value="ECO:0007669"/>
    <property type="project" value="UniProtKB-SubCell"/>
</dbReference>
<dbReference type="InterPro" id="IPR016152">
    <property type="entry name" value="PTrfase/Anion_transptr"/>
</dbReference>
<keyword evidence="6" id="KW-0598">Phosphotransferase system</keyword>
<reference evidence="12 13" key="1">
    <citation type="submission" date="2020-05" db="EMBL/GenBank/DDBJ databases">
        <title>Streptobacillus felis strain LHL191014123.</title>
        <authorList>
            <person name="Fawzy A."/>
            <person name="Rau J."/>
            <person name="Risse K."/>
            <person name="Schauerte N."/>
            <person name="Geiger C."/>
            <person name="Blom J."/>
            <person name="Imirzalioglu C."/>
            <person name="Falgenhauer J."/>
            <person name="Bach A."/>
            <person name="Herden C."/>
            <person name="Eisenberg T."/>
        </authorList>
    </citation>
    <scope>NUCLEOTIDE SEQUENCE [LARGE SCALE GENOMIC DNA]</scope>
    <source>
        <strain evidence="12 13">LHL191014123</strain>
    </source>
</reference>
<dbReference type="GO" id="GO:0009401">
    <property type="term" value="P:phosphoenolpyruvate-dependent sugar phosphotransferase system"/>
    <property type="evidence" value="ECO:0007669"/>
    <property type="project" value="UniProtKB-KW"/>
</dbReference>
<evidence type="ECO:0000256" key="7">
    <source>
        <dbReference type="ARBA" id="ARBA00022777"/>
    </source>
</evidence>
<evidence type="ECO:0000256" key="2">
    <source>
        <dbReference type="ARBA" id="ARBA00022448"/>
    </source>
</evidence>
<evidence type="ECO:0000256" key="10">
    <source>
        <dbReference type="ARBA" id="ARBA00042072"/>
    </source>
</evidence>
<dbReference type="Pfam" id="PF00359">
    <property type="entry name" value="PTS_EIIA_2"/>
    <property type="match status" value="1"/>
</dbReference>
<proteinExistence type="predicted"/>
<dbReference type="Gene3D" id="3.40.930.10">
    <property type="entry name" value="Mannitol-specific EII, Chain A"/>
    <property type="match status" value="1"/>
</dbReference>
<comment type="function">
    <text evidence="8">The phosphoenolpyruvate-dependent sugar phosphotransferase system (sugar PTS), a major carbohydrate active transport system, catalyzes the phosphorylation of incoming sugar substrates concomitantly with their translocation across the cell membrane. The enzyme II UlaABC PTS system is involved in ascorbate transport.</text>
</comment>
<dbReference type="Proteomes" id="UP000526184">
    <property type="component" value="Unassembled WGS sequence"/>
</dbReference>
<evidence type="ECO:0000259" key="11">
    <source>
        <dbReference type="PROSITE" id="PS51094"/>
    </source>
</evidence>
<keyword evidence="5" id="KW-0808">Transferase</keyword>
<accession>A0A7Z0PHM0</accession>
<dbReference type="InterPro" id="IPR002178">
    <property type="entry name" value="PTS_EIIA_type-2_dom"/>
</dbReference>
<keyword evidence="4" id="KW-0597">Phosphoprotein</keyword>
<dbReference type="InterPro" id="IPR051351">
    <property type="entry name" value="Ascorbate-PTS_EIIA_comp"/>
</dbReference>
<evidence type="ECO:0000256" key="1">
    <source>
        <dbReference type="ARBA" id="ARBA00004496"/>
    </source>
</evidence>
<evidence type="ECO:0000256" key="8">
    <source>
        <dbReference type="ARBA" id="ARBA00037387"/>
    </source>
</evidence>
<feature type="domain" description="PTS EIIA type-2" evidence="11">
    <location>
        <begin position="1"/>
        <end position="141"/>
    </location>
</feature>
<evidence type="ECO:0000256" key="5">
    <source>
        <dbReference type="ARBA" id="ARBA00022679"/>
    </source>
</evidence>
<dbReference type="CDD" id="cd00211">
    <property type="entry name" value="PTS_IIA_fru"/>
    <property type="match status" value="1"/>
</dbReference>
<gene>
    <name evidence="12" type="ORF">HP397_05015</name>
</gene>
<keyword evidence="2" id="KW-0813">Transport</keyword>
<dbReference type="PANTHER" id="PTHR36203:SF1">
    <property type="entry name" value="ASCORBATE-SPECIFIC PTS SYSTEM EIIA COMPONENT"/>
    <property type="match status" value="1"/>
</dbReference>
<comment type="caution">
    <text evidence="12">The sequence shown here is derived from an EMBL/GenBank/DDBJ whole genome shotgun (WGS) entry which is preliminary data.</text>
</comment>
<dbReference type="AlphaFoldDB" id="A0A7Z0PHM0"/>
<name>A0A7Z0PHM0_9FUSO</name>
<organism evidence="12 13">
    <name type="scientific">Streptobacillus felis</name>
    <dbReference type="NCBI Taxonomy" id="1384509"/>
    <lineage>
        <taxon>Bacteria</taxon>
        <taxon>Fusobacteriati</taxon>
        <taxon>Fusobacteriota</taxon>
        <taxon>Fusobacteriia</taxon>
        <taxon>Fusobacteriales</taxon>
        <taxon>Leptotrichiaceae</taxon>
        <taxon>Streptobacillus</taxon>
    </lineage>
</organism>